<dbReference type="Proteomes" id="UP000050511">
    <property type="component" value="Unassembled WGS sequence"/>
</dbReference>
<dbReference type="EMBL" id="LKLZ01000006">
    <property type="protein sequence ID" value="KPN42859.1"/>
    <property type="molecule type" value="Genomic_DNA"/>
</dbReference>
<accession>A0A837P5B5</accession>
<organism evidence="1 2">
    <name type="scientific">Lactiplantibacillus plantarum WJL</name>
    <dbReference type="NCBI Taxonomy" id="1350466"/>
    <lineage>
        <taxon>Bacteria</taxon>
        <taxon>Bacillati</taxon>
        <taxon>Bacillota</taxon>
        <taxon>Bacilli</taxon>
        <taxon>Lactobacillales</taxon>
        <taxon>Lactobacillaceae</taxon>
        <taxon>Lactiplantibacillus</taxon>
    </lineage>
</organism>
<sequence>MVFTFKQPSINFYYDTRRRVIVLTDILMTIFDIMHNISPRMNQVVALPNFPNN</sequence>
<protein>
    <submittedName>
        <fullName evidence="1">Uncharacterized protein</fullName>
    </submittedName>
</protein>
<evidence type="ECO:0000313" key="2">
    <source>
        <dbReference type="Proteomes" id="UP000050511"/>
    </source>
</evidence>
<proteinExistence type="predicted"/>
<gene>
    <name evidence="1" type="ORF">WJL_1895</name>
</gene>
<comment type="caution">
    <text evidence="1">The sequence shown here is derived from an EMBL/GenBank/DDBJ whole genome shotgun (WGS) entry which is preliminary data.</text>
</comment>
<evidence type="ECO:0000313" key="1">
    <source>
        <dbReference type="EMBL" id="KPN42859.1"/>
    </source>
</evidence>
<reference evidence="1 2" key="1">
    <citation type="submission" date="2015-10" db="EMBL/GenBank/DDBJ databases">
        <title>Resequencing of Lactobacillus plantarum WJL strain genome.</title>
        <authorList>
            <person name="Martino M.E."/>
        </authorList>
    </citation>
    <scope>NUCLEOTIDE SEQUENCE [LARGE SCALE GENOMIC DNA]</scope>
    <source>
        <strain evidence="1 2">WJL</strain>
    </source>
</reference>
<dbReference type="AlphaFoldDB" id="A0A837P5B5"/>
<name>A0A837P5B5_LACPN</name>